<protein>
    <submittedName>
        <fullName evidence="1">Uncharacterized protein</fullName>
    </submittedName>
</protein>
<name>A0A382WG77_9ZZZZ</name>
<gene>
    <name evidence="1" type="ORF">METZ01_LOCUS410454</name>
</gene>
<sequence>MAPYQCDTCGMWHLAAENRQTPSTKCPVCTGSDGKPKDTYRNESEAQRRADILRKEQGAELRVYACEKGHGWHLTKGYSGNFSIKKTSRKKSRR</sequence>
<accession>A0A382WG77</accession>
<reference evidence="1" key="1">
    <citation type="submission" date="2018-05" db="EMBL/GenBank/DDBJ databases">
        <authorList>
            <person name="Lanie J.A."/>
            <person name="Ng W.-L."/>
            <person name="Kazmierczak K.M."/>
            <person name="Andrzejewski T.M."/>
            <person name="Davidsen T.M."/>
            <person name="Wayne K.J."/>
            <person name="Tettelin H."/>
            <person name="Glass J.I."/>
            <person name="Rusch D."/>
            <person name="Podicherti R."/>
            <person name="Tsui H.-C.T."/>
            <person name="Winkler M.E."/>
        </authorList>
    </citation>
    <scope>NUCLEOTIDE SEQUENCE</scope>
</reference>
<proteinExistence type="predicted"/>
<dbReference type="AlphaFoldDB" id="A0A382WG77"/>
<evidence type="ECO:0000313" key="1">
    <source>
        <dbReference type="EMBL" id="SVD57600.1"/>
    </source>
</evidence>
<dbReference type="EMBL" id="UINC01159493">
    <property type="protein sequence ID" value="SVD57600.1"/>
    <property type="molecule type" value="Genomic_DNA"/>
</dbReference>
<organism evidence="1">
    <name type="scientific">marine metagenome</name>
    <dbReference type="NCBI Taxonomy" id="408172"/>
    <lineage>
        <taxon>unclassified sequences</taxon>
        <taxon>metagenomes</taxon>
        <taxon>ecological metagenomes</taxon>
    </lineage>
</organism>